<name>A0A4D8QBA8_AZOBR</name>
<gene>
    <name evidence="5" type="ORF">D3867_29785</name>
</gene>
<dbReference type="EMBL" id="CP032333">
    <property type="protein sequence ID" value="QCO06126.1"/>
    <property type="molecule type" value="Genomic_DNA"/>
</dbReference>
<keyword evidence="2" id="KW-0238">DNA-binding</keyword>
<accession>A0A4D8QBA8</accession>
<evidence type="ECO:0000256" key="1">
    <source>
        <dbReference type="ARBA" id="ARBA00023015"/>
    </source>
</evidence>
<dbReference type="SMART" id="SM00347">
    <property type="entry name" value="HTH_MARR"/>
    <property type="match status" value="1"/>
</dbReference>
<organism evidence="5 6">
    <name type="scientific">Azospirillum brasilense</name>
    <dbReference type="NCBI Taxonomy" id="192"/>
    <lineage>
        <taxon>Bacteria</taxon>
        <taxon>Pseudomonadati</taxon>
        <taxon>Pseudomonadota</taxon>
        <taxon>Alphaproteobacteria</taxon>
        <taxon>Rhodospirillales</taxon>
        <taxon>Azospirillaceae</taxon>
        <taxon>Azospirillum</taxon>
    </lineage>
</organism>
<reference evidence="5 6" key="1">
    <citation type="submission" date="2018-09" db="EMBL/GenBank/DDBJ databases">
        <title>Whole genome based analysis of evolution and adaptive divergence in Indian and Brazilian strains of Azospirillum brasilense.</title>
        <authorList>
            <person name="Singh C."/>
            <person name="Tripathi A.K."/>
        </authorList>
    </citation>
    <scope>NUCLEOTIDE SEQUENCE [LARGE SCALE GENOMIC DNA]</scope>
    <source>
        <strain evidence="5 6">MTCC4036</strain>
        <plasmid evidence="5 6">p3</plasmid>
    </source>
</reference>
<evidence type="ECO:0000313" key="5">
    <source>
        <dbReference type="EMBL" id="QCO06126.1"/>
    </source>
</evidence>
<dbReference type="InterPro" id="IPR039422">
    <property type="entry name" value="MarR/SlyA-like"/>
</dbReference>
<dbReference type="PANTHER" id="PTHR33164">
    <property type="entry name" value="TRANSCRIPTIONAL REGULATOR, MARR FAMILY"/>
    <property type="match status" value="1"/>
</dbReference>
<keyword evidence="5" id="KW-0614">Plasmid</keyword>
<evidence type="ECO:0000256" key="3">
    <source>
        <dbReference type="ARBA" id="ARBA00023163"/>
    </source>
</evidence>
<evidence type="ECO:0000313" key="6">
    <source>
        <dbReference type="Proteomes" id="UP000298596"/>
    </source>
</evidence>
<dbReference type="GO" id="GO:0003677">
    <property type="term" value="F:DNA binding"/>
    <property type="evidence" value="ECO:0007669"/>
    <property type="project" value="UniProtKB-KW"/>
</dbReference>
<protein>
    <submittedName>
        <fullName evidence="5">MarR family transcriptional regulator</fullName>
    </submittedName>
</protein>
<feature type="domain" description="HTH marR-type" evidence="4">
    <location>
        <begin position="1"/>
        <end position="149"/>
    </location>
</feature>
<evidence type="ECO:0000259" key="4">
    <source>
        <dbReference type="PROSITE" id="PS50995"/>
    </source>
</evidence>
<geneLocation type="plasmid" evidence="5">
    <name>p3</name>
</geneLocation>
<dbReference type="Pfam" id="PF12802">
    <property type="entry name" value="MarR_2"/>
    <property type="match status" value="1"/>
</dbReference>
<proteinExistence type="predicted"/>
<dbReference type="PROSITE" id="PS50995">
    <property type="entry name" value="HTH_MARR_2"/>
    <property type="match status" value="1"/>
</dbReference>
<keyword evidence="1" id="KW-0805">Transcription regulation</keyword>
<dbReference type="InterPro" id="IPR000835">
    <property type="entry name" value="HTH_MarR-typ"/>
</dbReference>
<dbReference type="PANTHER" id="PTHR33164:SF43">
    <property type="entry name" value="HTH-TYPE TRANSCRIPTIONAL REPRESSOR YETL"/>
    <property type="match status" value="1"/>
</dbReference>
<keyword evidence="3" id="KW-0804">Transcription</keyword>
<dbReference type="InterPro" id="IPR023187">
    <property type="entry name" value="Tscrpt_reg_MarR-type_CS"/>
</dbReference>
<evidence type="ECO:0000256" key="2">
    <source>
        <dbReference type="ARBA" id="ARBA00023125"/>
    </source>
</evidence>
<sequence length="149" mass="16594">MPERSDAGHPAVGGWTKRCYFAGRALMDATLRPYDLGSTQWYVLWHLANFGPTVQRDLGRALELERATLSGIVTTLVRKSLVEQTSSGEDQRQRLLTLTAAGEALWRDLPDLSFIHDAAFGGIDEADLATTVRVLQLATERLQNLLRKE</sequence>
<dbReference type="GO" id="GO:0003700">
    <property type="term" value="F:DNA-binding transcription factor activity"/>
    <property type="evidence" value="ECO:0007669"/>
    <property type="project" value="InterPro"/>
</dbReference>
<dbReference type="AlphaFoldDB" id="A0A4D8QBA8"/>
<dbReference type="Proteomes" id="UP000298596">
    <property type="component" value="Plasmid p3"/>
</dbReference>
<dbReference type="Gene3D" id="1.10.10.10">
    <property type="entry name" value="Winged helix-like DNA-binding domain superfamily/Winged helix DNA-binding domain"/>
    <property type="match status" value="1"/>
</dbReference>
<dbReference type="SUPFAM" id="SSF46785">
    <property type="entry name" value="Winged helix' DNA-binding domain"/>
    <property type="match status" value="1"/>
</dbReference>
<dbReference type="PROSITE" id="PS01117">
    <property type="entry name" value="HTH_MARR_1"/>
    <property type="match status" value="1"/>
</dbReference>
<dbReference type="InterPro" id="IPR036388">
    <property type="entry name" value="WH-like_DNA-bd_sf"/>
</dbReference>
<dbReference type="GO" id="GO:0006950">
    <property type="term" value="P:response to stress"/>
    <property type="evidence" value="ECO:0007669"/>
    <property type="project" value="TreeGrafter"/>
</dbReference>
<dbReference type="InterPro" id="IPR036390">
    <property type="entry name" value="WH_DNA-bd_sf"/>
</dbReference>